<keyword evidence="3" id="KW-0449">Lipoprotein</keyword>
<protein>
    <submittedName>
        <fullName evidence="3">Putative lipoprotein (VacJ) transmembrane</fullName>
    </submittedName>
</protein>
<sequence length="256" mass="28245">MTSYSQKVLLLAISTCLIPGCASMNNRQDPLEPMNRAIFSFNEKFDEFVLEPAARGYHAVVPDPIEMIVGNFFSNIGDVAITANSLLQLKFADAAASSSRVLINTTFGLLGAVDLASHISQVSDIDISKRNEDFGQTLGYYGVGAGPYIVLPILGPSTVRDTVGTGVDGVIFDPLRSSVYNKFDFLTVRLPVTTVQIIDIRAQNLDLDKTLEEAALDKYEFVRDAYLQRRESLVRDGDVPKEEGFEEFEDLNDDLF</sequence>
<keyword evidence="2" id="KW-0732">Signal</keyword>
<comment type="similarity">
    <text evidence="1">Belongs to the MlaA family.</text>
</comment>
<dbReference type="InterPro" id="IPR007428">
    <property type="entry name" value="MlaA"/>
</dbReference>
<dbReference type="GO" id="GO:0016020">
    <property type="term" value="C:membrane"/>
    <property type="evidence" value="ECO:0007669"/>
    <property type="project" value="InterPro"/>
</dbReference>
<organism evidence="3 4">
    <name type="scientific">Nitrosomonas mobilis</name>
    <dbReference type="NCBI Taxonomy" id="51642"/>
    <lineage>
        <taxon>Bacteria</taxon>
        <taxon>Pseudomonadati</taxon>
        <taxon>Pseudomonadota</taxon>
        <taxon>Betaproteobacteria</taxon>
        <taxon>Nitrosomonadales</taxon>
        <taxon>Nitrosomonadaceae</taxon>
        <taxon>Nitrosomonas</taxon>
    </lineage>
</organism>
<dbReference type="STRING" id="51642.NSMM_260095"/>
<dbReference type="PANTHER" id="PTHR30035:SF3">
    <property type="entry name" value="INTERMEMBRANE PHOSPHOLIPID TRANSPORT SYSTEM LIPOPROTEIN MLAA"/>
    <property type="match status" value="1"/>
</dbReference>
<keyword evidence="4" id="KW-1185">Reference proteome</keyword>
<evidence type="ECO:0000256" key="1">
    <source>
        <dbReference type="ARBA" id="ARBA00010634"/>
    </source>
</evidence>
<dbReference type="Proteomes" id="UP000198729">
    <property type="component" value="Unassembled WGS sequence"/>
</dbReference>
<gene>
    <name evidence="3" type="primary">vacJ</name>
    <name evidence="3" type="ORF">NSMM_260095</name>
</gene>
<dbReference type="EMBL" id="FMWO01000032">
    <property type="protein sequence ID" value="SCZ84799.1"/>
    <property type="molecule type" value="Genomic_DNA"/>
</dbReference>
<evidence type="ECO:0000313" key="4">
    <source>
        <dbReference type="Proteomes" id="UP000198729"/>
    </source>
</evidence>
<proteinExistence type="inferred from homology"/>
<dbReference type="PANTHER" id="PTHR30035">
    <property type="entry name" value="LIPOPROTEIN VACJ-RELATED"/>
    <property type="match status" value="1"/>
</dbReference>
<dbReference type="AlphaFoldDB" id="A0A1G5SEF0"/>
<dbReference type="Pfam" id="PF04333">
    <property type="entry name" value="MlaA"/>
    <property type="match status" value="1"/>
</dbReference>
<keyword evidence="3" id="KW-0812">Transmembrane</keyword>
<accession>A0A1G5SEF0</accession>
<dbReference type="GO" id="GO:0120010">
    <property type="term" value="P:intermembrane phospholipid transfer"/>
    <property type="evidence" value="ECO:0007669"/>
    <property type="project" value="TreeGrafter"/>
</dbReference>
<keyword evidence="3" id="KW-0472">Membrane</keyword>
<dbReference type="PRINTS" id="PR01805">
    <property type="entry name" value="VACJLIPOPROT"/>
</dbReference>
<evidence type="ECO:0000256" key="2">
    <source>
        <dbReference type="ARBA" id="ARBA00022729"/>
    </source>
</evidence>
<reference evidence="3 4" key="1">
    <citation type="submission" date="2016-10" db="EMBL/GenBank/DDBJ databases">
        <authorList>
            <person name="de Groot N.N."/>
        </authorList>
    </citation>
    <scope>NUCLEOTIDE SEQUENCE [LARGE SCALE GENOMIC DNA]</scope>
    <source>
        <strain evidence="3">1</strain>
    </source>
</reference>
<name>A0A1G5SEF0_9PROT</name>
<evidence type="ECO:0000313" key="3">
    <source>
        <dbReference type="EMBL" id="SCZ84799.1"/>
    </source>
</evidence>